<keyword evidence="1" id="KW-0808">Transferase</keyword>
<dbReference type="InterPro" id="IPR003329">
    <property type="entry name" value="Cytidylyl_trans"/>
</dbReference>
<dbReference type="Proteomes" id="UP000767446">
    <property type="component" value="Unassembled WGS sequence"/>
</dbReference>
<comment type="caution">
    <text evidence="1">The sequence shown here is derived from an EMBL/GenBank/DDBJ whole genome shotgun (WGS) entry which is preliminary data.</text>
</comment>
<dbReference type="PANTHER" id="PTHR21485">
    <property type="entry name" value="HAD SUPERFAMILY MEMBERS CMAS AND KDSC"/>
    <property type="match status" value="1"/>
</dbReference>
<dbReference type="AlphaFoldDB" id="A0A941GT01"/>
<dbReference type="Gene3D" id="3.90.550.10">
    <property type="entry name" value="Spore Coat Polysaccharide Biosynthesis Protein SpsA, Chain A"/>
    <property type="match status" value="1"/>
</dbReference>
<reference evidence="1" key="1">
    <citation type="submission" date="2021-02" db="EMBL/GenBank/DDBJ databases">
        <title>Metagenome analyses of Stigonema ocellatum DSM 106950, Chlorogloea purpurea SAG 13.99 and Gomphosphaeria aponina DSM 107014.</title>
        <authorList>
            <person name="Marter P."/>
            <person name="Huang S."/>
        </authorList>
    </citation>
    <scope>NUCLEOTIDE SEQUENCE</scope>
    <source>
        <strain evidence="1">JP213</strain>
    </source>
</reference>
<evidence type="ECO:0000313" key="2">
    <source>
        <dbReference type="Proteomes" id="UP000767446"/>
    </source>
</evidence>
<dbReference type="Pfam" id="PF02348">
    <property type="entry name" value="CTP_transf_3"/>
    <property type="match status" value="1"/>
</dbReference>
<dbReference type="SUPFAM" id="SSF53448">
    <property type="entry name" value="Nucleotide-diphospho-sugar transferases"/>
    <property type="match status" value="1"/>
</dbReference>
<accession>A0A941GT01</accession>
<gene>
    <name evidence="1" type="ORF">DSM107014_06600</name>
</gene>
<dbReference type="GO" id="GO:0008781">
    <property type="term" value="F:N-acylneuraminate cytidylyltransferase activity"/>
    <property type="evidence" value="ECO:0007669"/>
    <property type="project" value="TreeGrafter"/>
</dbReference>
<dbReference type="InterPro" id="IPR050793">
    <property type="entry name" value="CMP-NeuNAc_synthase"/>
</dbReference>
<dbReference type="EMBL" id="JADQBC010000035">
    <property type="protein sequence ID" value="MBR8827567.1"/>
    <property type="molecule type" value="Genomic_DNA"/>
</dbReference>
<name>A0A941GT01_9CHRO</name>
<dbReference type="PANTHER" id="PTHR21485:SF6">
    <property type="entry name" value="N-ACYLNEURAMINATE CYTIDYLYLTRANSFERASE-RELATED"/>
    <property type="match status" value="1"/>
</dbReference>
<dbReference type="InterPro" id="IPR029044">
    <property type="entry name" value="Nucleotide-diphossugar_trans"/>
</dbReference>
<sequence>MLKMTNIIALIPARAGSKRVPGKNIRTLAGHPLIAYTIRAAIQSQIFTTVIVSTDSEEIAQIAEKYGAEVPWRRSPAYAEDNSPDIEWINEALQGLKNAGRTYDCFSILRPTSPFRQPETIQRAWGEFLQQKDAVDSLRAVEKCQQHPGKMWVIEGSMMQPLLTGKEASLANPAAFAKLEKLNSPLHSTPYQALPEIYVQNASLEIAWCRVVLEEYTIAGEKIMPFITQGYEGLDINDEKDWWYVAYLLQEGKAKLPFISEK</sequence>
<protein>
    <submittedName>
        <fullName evidence="1">Acylneuraminate cytidylyltransferase family protein</fullName>
    </submittedName>
</protein>
<dbReference type="CDD" id="cd02513">
    <property type="entry name" value="CMP-NeuAc_Synthase"/>
    <property type="match status" value="1"/>
</dbReference>
<keyword evidence="1" id="KW-0548">Nucleotidyltransferase</keyword>
<evidence type="ECO:0000313" key="1">
    <source>
        <dbReference type="EMBL" id="MBR8827567.1"/>
    </source>
</evidence>
<proteinExistence type="predicted"/>
<organism evidence="1 2">
    <name type="scientific">Gomphosphaeria aponina SAG 52.96 = DSM 107014</name>
    <dbReference type="NCBI Taxonomy" id="1521640"/>
    <lineage>
        <taxon>Bacteria</taxon>
        <taxon>Bacillati</taxon>
        <taxon>Cyanobacteriota</taxon>
        <taxon>Cyanophyceae</taxon>
        <taxon>Oscillatoriophycideae</taxon>
        <taxon>Chroococcales</taxon>
        <taxon>Gomphosphaeriaceae</taxon>
        <taxon>Gomphosphaeria</taxon>
    </lineage>
</organism>